<name>A0A1H3ZVN7_BIZPA</name>
<protein>
    <recommendedName>
        <fullName evidence="5">SH3 domain-containing protein</fullName>
    </recommendedName>
</protein>
<feature type="chain" id="PRO_5011456547" description="SH3 domain-containing protein" evidence="2">
    <location>
        <begin position="22"/>
        <end position="274"/>
    </location>
</feature>
<reference evidence="3 4" key="1">
    <citation type="submission" date="2016-10" db="EMBL/GenBank/DDBJ databases">
        <authorList>
            <person name="de Groot N.N."/>
        </authorList>
    </citation>
    <scope>NUCLEOTIDE SEQUENCE [LARGE SCALE GENOMIC DNA]</scope>
    <source>
        <strain evidence="3 4">DSM 23842</strain>
    </source>
</reference>
<evidence type="ECO:0000313" key="4">
    <source>
        <dbReference type="Proteomes" id="UP000198846"/>
    </source>
</evidence>
<sequence length="274" mass="31500">MKKLVAFTFLFLALFSGYAQHNLNNYKYVIVPDRYEFLNTPNEFRLNELTKFLFEKYNFLTYMESDILPEDVKSNRCLALSAKVIDRSSMFKTSLIIVLENCKKDIEFSSHEGTSRDKLRDVAFNKALRAASQSLAALNYSYRPDENQIKLVSESTKIKEEIKALKQEITSLKDAKEVTESRSNESSNTVKRTKDTVTLTTPLKETVFKATKTSRGYEVSNSVTNEVVLLFPTDLKDVFMVKDKNAILYKKDGVWIYASLNNSEMVSKVMDIQF</sequence>
<evidence type="ECO:0008006" key="5">
    <source>
        <dbReference type="Google" id="ProtNLM"/>
    </source>
</evidence>
<proteinExistence type="predicted"/>
<keyword evidence="2" id="KW-0732">Signal</keyword>
<feature type="signal peptide" evidence="2">
    <location>
        <begin position="1"/>
        <end position="21"/>
    </location>
</feature>
<feature type="coiled-coil region" evidence="1">
    <location>
        <begin position="155"/>
        <end position="182"/>
    </location>
</feature>
<organism evidence="3 4">
    <name type="scientific">Bizionia paragorgiae</name>
    <dbReference type="NCBI Taxonomy" id="283786"/>
    <lineage>
        <taxon>Bacteria</taxon>
        <taxon>Pseudomonadati</taxon>
        <taxon>Bacteroidota</taxon>
        <taxon>Flavobacteriia</taxon>
        <taxon>Flavobacteriales</taxon>
        <taxon>Flavobacteriaceae</taxon>
        <taxon>Bizionia</taxon>
    </lineage>
</organism>
<keyword evidence="1" id="KW-0175">Coiled coil</keyword>
<dbReference type="Proteomes" id="UP000198846">
    <property type="component" value="Unassembled WGS sequence"/>
</dbReference>
<evidence type="ECO:0000256" key="2">
    <source>
        <dbReference type="SAM" id="SignalP"/>
    </source>
</evidence>
<dbReference type="RefSeq" id="WP_092133903.1">
    <property type="nucleotide sequence ID" value="NZ_FNQK01000009.1"/>
</dbReference>
<dbReference type="OrthoDB" id="1274006at2"/>
<keyword evidence="4" id="KW-1185">Reference proteome</keyword>
<gene>
    <name evidence="3" type="ORF">SAMN04487990_10975</name>
</gene>
<dbReference type="EMBL" id="FNQK01000009">
    <property type="protein sequence ID" value="SEA27344.1"/>
    <property type="molecule type" value="Genomic_DNA"/>
</dbReference>
<dbReference type="STRING" id="283786.SAMN04487990_10975"/>
<dbReference type="AlphaFoldDB" id="A0A1H3ZVN7"/>
<evidence type="ECO:0000313" key="3">
    <source>
        <dbReference type="EMBL" id="SEA27344.1"/>
    </source>
</evidence>
<evidence type="ECO:0000256" key="1">
    <source>
        <dbReference type="SAM" id="Coils"/>
    </source>
</evidence>
<accession>A0A1H3ZVN7</accession>